<evidence type="ECO:0000256" key="2">
    <source>
        <dbReference type="ARBA" id="ARBA00022679"/>
    </source>
</evidence>
<proteinExistence type="predicted"/>
<dbReference type="PROSITE" id="PS51683">
    <property type="entry name" value="SAM_OMT_II"/>
    <property type="match status" value="1"/>
</dbReference>
<dbReference type="GeneID" id="89930484"/>
<accession>A0AAV9NYV0</accession>
<dbReference type="PANTHER" id="PTHR43712:SF1">
    <property type="entry name" value="HYPOTHETICAL O-METHYLTRANSFERASE (EUROFUNG)-RELATED"/>
    <property type="match status" value="1"/>
</dbReference>
<reference evidence="5 6" key="1">
    <citation type="submission" date="2023-08" db="EMBL/GenBank/DDBJ databases">
        <title>Black Yeasts Isolated from many extreme environments.</title>
        <authorList>
            <person name="Coleine C."/>
            <person name="Stajich J.E."/>
            <person name="Selbmann L."/>
        </authorList>
    </citation>
    <scope>NUCLEOTIDE SEQUENCE [LARGE SCALE GENOMIC DNA]</scope>
    <source>
        <strain evidence="5 6">CCFEE 5935</strain>
    </source>
</reference>
<dbReference type="GO" id="GO:0032259">
    <property type="term" value="P:methylation"/>
    <property type="evidence" value="ECO:0007669"/>
    <property type="project" value="UniProtKB-KW"/>
</dbReference>
<sequence length="277" mass="30900">MTPAYNAIPKFLKEQAYKNPTKLAPFNLAYQTDLPVFKWRESNPENAKAGQAFMAAQRIGQRSVWDNQVPMQDFQLSREDIVNDRVLVCDVGGGSGHQCLEFRKHHPQLTGRIVTEDLGTMQELSTICEDLAKENISMQPHDFFEEQPVKGAKVYYLRNVIHNWNDEPSKIILSQIAKAMASDSVVIVDDVIMPQVGAGWKQSSMDLAMMTMLAAMERTKDHFSQLLNESGLQLRDVWTYDSDYGDSFIVAVPKVDSKTANGTSSINGHAASNGASL</sequence>
<dbReference type="Proteomes" id="UP001337655">
    <property type="component" value="Unassembled WGS sequence"/>
</dbReference>
<dbReference type="Gene3D" id="3.40.50.150">
    <property type="entry name" value="Vaccinia Virus protein VP39"/>
    <property type="match status" value="1"/>
</dbReference>
<dbReference type="RefSeq" id="XP_064655198.1">
    <property type="nucleotide sequence ID" value="XM_064806381.1"/>
</dbReference>
<dbReference type="InterPro" id="IPR029063">
    <property type="entry name" value="SAM-dependent_MTases_sf"/>
</dbReference>
<dbReference type="GO" id="GO:0008171">
    <property type="term" value="F:O-methyltransferase activity"/>
    <property type="evidence" value="ECO:0007669"/>
    <property type="project" value="InterPro"/>
</dbReference>
<gene>
    <name evidence="5" type="ORF">LTR77_009152</name>
</gene>
<name>A0AAV9NYV0_9PEZI</name>
<keyword evidence="1" id="KW-0489">Methyltransferase</keyword>
<dbReference type="PANTHER" id="PTHR43712">
    <property type="entry name" value="PUTATIVE (AFU_ORTHOLOGUE AFUA_4G14580)-RELATED"/>
    <property type="match status" value="1"/>
</dbReference>
<dbReference type="AlphaFoldDB" id="A0AAV9NYV0"/>
<feature type="domain" description="O-methyltransferase C-terminal" evidence="4">
    <location>
        <begin position="86"/>
        <end position="232"/>
    </location>
</feature>
<evidence type="ECO:0000259" key="4">
    <source>
        <dbReference type="Pfam" id="PF00891"/>
    </source>
</evidence>
<dbReference type="InterPro" id="IPR001077">
    <property type="entry name" value="COMT_C"/>
</dbReference>
<evidence type="ECO:0000313" key="6">
    <source>
        <dbReference type="Proteomes" id="UP001337655"/>
    </source>
</evidence>
<protein>
    <recommendedName>
        <fullName evidence="4">O-methyltransferase C-terminal domain-containing protein</fullName>
    </recommendedName>
</protein>
<dbReference type="SUPFAM" id="SSF53335">
    <property type="entry name" value="S-adenosyl-L-methionine-dependent methyltransferases"/>
    <property type="match status" value="1"/>
</dbReference>
<comment type="caution">
    <text evidence="5">The sequence shown here is derived from an EMBL/GenBank/DDBJ whole genome shotgun (WGS) entry which is preliminary data.</text>
</comment>
<dbReference type="Pfam" id="PF00891">
    <property type="entry name" value="Methyltransf_2"/>
    <property type="match status" value="1"/>
</dbReference>
<keyword evidence="3" id="KW-0949">S-adenosyl-L-methionine</keyword>
<evidence type="ECO:0000256" key="3">
    <source>
        <dbReference type="ARBA" id="ARBA00022691"/>
    </source>
</evidence>
<dbReference type="InterPro" id="IPR016461">
    <property type="entry name" value="COMT-like"/>
</dbReference>
<evidence type="ECO:0000313" key="5">
    <source>
        <dbReference type="EMBL" id="KAK5165055.1"/>
    </source>
</evidence>
<evidence type="ECO:0000256" key="1">
    <source>
        <dbReference type="ARBA" id="ARBA00022603"/>
    </source>
</evidence>
<organism evidence="5 6">
    <name type="scientific">Saxophila tyrrhenica</name>
    <dbReference type="NCBI Taxonomy" id="1690608"/>
    <lineage>
        <taxon>Eukaryota</taxon>
        <taxon>Fungi</taxon>
        <taxon>Dikarya</taxon>
        <taxon>Ascomycota</taxon>
        <taxon>Pezizomycotina</taxon>
        <taxon>Dothideomycetes</taxon>
        <taxon>Dothideomycetidae</taxon>
        <taxon>Mycosphaerellales</taxon>
        <taxon>Extremaceae</taxon>
        <taxon>Saxophila</taxon>
    </lineage>
</organism>
<dbReference type="EMBL" id="JAVRRT010000017">
    <property type="protein sequence ID" value="KAK5165055.1"/>
    <property type="molecule type" value="Genomic_DNA"/>
</dbReference>
<keyword evidence="2" id="KW-0808">Transferase</keyword>
<keyword evidence="6" id="KW-1185">Reference proteome</keyword>